<evidence type="ECO:0000256" key="8">
    <source>
        <dbReference type="SAM" id="Coils"/>
    </source>
</evidence>
<dbReference type="InterPro" id="IPR011545">
    <property type="entry name" value="DEAD/DEAH_box_helicase_dom"/>
</dbReference>
<feature type="domain" description="Helicase C-terminal" evidence="11">
    <location>
        <begin position="267"/>
        <end position="432"/>
    </location>
</feature>
<evidence type="ECO:0000256" key="7">
    <source>
        <dbReference type="ARBA" id="ARBA00034808"/>
    </source>
</evidence>
<dbReference type="SMART" id="SM00490">
    <property type="entry name" value="HELICc"/>
    <property type="match status" value="1"/>
</dbReference>
<evidence type="ECO:0000256" key="1">
    <source>
        <dbReference type="ARBA" id="ARBA00005446"/>
    </source>
</evidence>
<evidence type="ECO:0000313" key="13">
    <source>
        <dbReference type="Proteomes" id="UP000292702"/>
    </source>
</evidence>
<dbReference type="AlphaFoldDB" id="A0A4R0RE14"/>
<dbReference type="PANTHER" id="PTHR13710">
    <property type="entry name" value="DNA HELICASE RECQ FAMILY MEMBER"/>
    <property type="match status" value="1"/>
</dbReference>
<keyword evidence="8" id="KW-0175">Coiled coil</keyword>
<evidence type="ECO:0000256" key="5">
    <source>
        <dbReference type="ARBA" id="ARBA00023235"/>
    </source>
</evidence>
<dbReference type="GO" id="GO:0003677">
    <property type="term" value="F:DNA binding"/>
    <property type="evidence" value="ECO:0007669"/>
    <property type="project" value="UniProtKB-KW"/>
</dbReference>
<dbReference type="GO" id="GO:0005524">
    <property type="term" value="F:ATP binding"/>
    <property type="evidence" value="ECO:0007669"/>
    <property type="project" value="UniProtKB-KW"/>
</dbReference>
<dbReference type="EC" id="5.6.2.4" evidence="7"/>
<gene>
    <name evidence="12" type="ORF">EIP91_006447</name>
</gene>
<dbReference type="Pfam" id="PF00271">
    <property type="entry name" value="Helicase_C"/>
    <property type="match status" value="1"/>
</dbReference>
<feature type="domain" description="Helicase ATP-binding" evidence="10">
    <location>
        <begin position="45"/>
        <end position="238"/>
    </location>
</feature>
<keyword evidence="2" id="KW-0547">Nucleotide-binding</keyword>
<reference evidence="12 13" key="1">
    <citation type="submission" date="2018-11" db="EMBL/GenBank/DDBJ databases">
        <title>Genome assembly of Steccherinum ochraceum LE-BIN_3174, the white-rot fungus of the Steccherinaceae family (The Residual Polyporoid clade, Polyporales, Basidiomycota).</title>
        <authorList>
            <person name="Fedorova T.V."/>
            <person name="Glazunova O.A."/>
            <person name="Landesman E.O."/>
            <person name="Moiseenko K.V."/>
            <person name="Psurtseva N.V."/>
            <person name="Savinova O.S."/>
            <person name="Shakhova N.V."/>
            <person name="Tyazhelova T.V."/>
            <person name="Vasina D.V."/>
        </authorList>
    </citation>
    <scope>NUCLEOTIDE SEQUENCE [LARGE SCALE GENOMIC DNA]</scope>
    <source>
        <strain evidence="12 13">LE-BIN_3174</strain>
    </source>
</reference>
<dbReference type="InterPro" id="IPR027417">
    <property type="entry name" value="P-loop_NTPase"/>
</dbReference>
<feature type="region of interest" description="Disordered" evidence="9">
    <location>
        <begin position="587"/>
        <end position="616"/>
    </location>
</feature>
<dbReference type="GO" id="GO:0009378">
    <property type="term" value="F:four-way junction helicase activity"/>
    <property type="evidence" value="ECO:0007669"/>
    <property type="project" value="TreeGrafter"/>
</dbReference>
<keyword evidence="5" id="KW-0413">Isomerase</keyword>
<dbReference type="PROSITE" id="PS51192">
    <property type="entry name" value="HELICASE_ATP_BIND_1"/>
    <property type="match status" value="1"/>
</dbReference>
<keyword evidence="3" id="KW-0067">ATP-binding</keyword>
<dbReference type="PROSITE" id="PS51194">
    <property type="entry name" value="HELICASE_CTER"/>
    <property type="match status" value="1"/>
</dbReference>
<comment type="caution">
    <text evidence="12">The sequence shown here is derived from an EMBL/GenBank/DDBJ whole genome shotgun (WGS) entry which is preliminary data.</text>
</comment>
<evidence type="ECO:0000256" key="2">
    <source>
        <dbReference type="ARBA" id="ARBA00022741"/>
    </source>
</evidence>
<protein>
    <recommendedName>
        <fullName evidence="7">DNA 3'-5' helicase</fullName>
        <ecNumber evidence="7">5.6.2.4</ecNumber>
    </recommendedName>
</protein>
<feature type="coiled-coil region" evidence="8">
    <location>
        <begin position="557"/>
        <end position="587"/>
    </location>
</feature>
<dbReference type="GO" id="GO:0000724">
    <property type="term" value="P:double-strand break repair via homologous recombination"/>
    <property type="evidence" value="ECO:0007669"/>
    <property type="project" value="TreeGrafter"/>
</dbReference>
<comment type="catalytic activity">
    <reaction evidence="6">
        <text>Couples ATP hydrolysis with the unwinding of duplex DNA by translocating in the 3'-5' direction.</text>
        <dbReference type="EC" id="5.6.2.4"/>
    </reaction>
</comment>
<dbReference type="PANTHER" id="PTHR13710:SF105">
    <property type="entry name" value="ATP-DEPENDENT DNA HELICASE Q1"/>
    <property type="match status" value="1"/>
</dbReference>
<dbReference type="Gene3D" id="3.40.50.300">
    <property type="entry name" value="P-loop containing nucleotide triphosphate hydrolases"/>
    <property type="match status" value="2"/>
</dbReference>
<dbReference type="Proteomes" id="UP000292702">
    <property type="component" value="Unassembled WGS sequence"/>
</dbReference>
<dbReference type="SMART" id="SM00487">
    <property type="entry name" value="DEXDc"/>
    <property type="match status" value="1"/>
</dbReference>
<dbReference type="GO" id="GO:0043138">
    <property type="term" value="F:3'-5' DNA helicase activity"/>
    <property type="evidence" value="ECO:0007669"/>
    <property type="project" value="UniProtKB-EC"/>
</dbReference>
<dbReference type="GO" id="GO:0005737">
    <property type="term" value="C:cytoplasm"/>
    <property type="evidence" value="ECO:0007669"/>
    <property type="project" value="TreeGrafter"/>
</dbReference>
<dbReference type="GO" id="GO:0005694">
    <property type="term" value="C:chromosome"/>
    <property type="evidence" value="ECO:0007669"/>
    <property type="project" value="TreeGrafter"/>
</dbReference>
<dbReference type="STRING" id="92696.A0A4R0RE14"/>
<dbReference type="Pfam" id="PF00270">
    <property type="entry name" value="DEAD"/>
    <property type="match status" value="1"/>
</dbReference>
<sequence length="652" mass="72580">MSSAVGGAEPYKPSGFRSADGQKLLKNILTDRLPYEPHDYQLEGVGTTLEKQDLLAILPTGAGKTGFFTMYMIAMLALSEKPTLCDPPLKEMPKDPVMVVVCPTLGLEVETSKAFENHGLRSLVINNETVKAARDRGDNIWASAVSGYHMIVLSPEMLNGEGFRKLVENPSFASRICALGVDEVHLCYTWAGFRKDYGLINHTRMRLTSHVPLILITATLRGGEPTRKVISDFGLVPGRFHLIHRSNIRRNIQVILRTPLAGINGAKFPHLDCVLEERRKTLIFAQTTAQVNRIRDYLHKVLAAKGVNGSKHMRTYASVLDSDTNADTLTRFRDDPDMHIIIATDALMVGIDLPNVQDVFIMNGLTDLDSILQKIGRAMRKPITTTSLGRGVIFVTESMQKTAKAMVDGTYQKKRKKQKNAVEIDAALAEYIAATCKTEAQDRLYANPADKPGCVPEPQMAKPPSVPKVNPIKQGKRLTLVMKAHGRKRFQEWREKIYDNADSTEAATVPKFMYLPDHIIDTFLDRFALLENEAIFREIITPVLYAMPHYNNLYFLIAQLRGEFAFMKEEKERLKKLEKAQARAAAAGEVVESGSDDSGSDSSLDLESQDEDDYNVDFVSPRLRAMDISDDGEDLRPTVPLDGMVVTNAAQV</sequence>
<keyword evidence="13" id="KW-1185">Reference proteome</keyword>
<dbReference type="OrthoDB" id="2790700at2759"/>
<evidence type="ECO:0000256" key="9">
    <source>
        <dbReference type="SAM" id="MobiDB-lite"/>
    </source>
</evidence>
<dbReference type="InterPro" id="IPR001650">
    <property type="entry name" value="Helicase_C-like"/>
</dbReference>
<dbReference type="EMBL" id="RWJN01000348">
    <property type="protein sequence ID" value="TCD62749.1"/>
    <property type="molecule type" value="Genomic_DNA"/>
</dbReference>
<proteinExistence type="inferred from homology"/>
<keyword evidence="4" id="KW-0238">DNA-binding</keyword>
<evidence type="ECO:0000259" key="11">
    <source>
        <dbReference type="PROSITE" id="PS51194"/>
    </source>
</evidence>
<evidence type="ECO:0000256" key="6">
    <source>
        <dbReference type="ARBA" id="ARBA00034617"/>
    </source>
</evidence>
<evidence type="ECO:0000256" key="3">
    <source>
        <dbReference type="ARBA" id="ARBA00022840"/>
    </source>
</evidence>
<dbReference type="SUPFAM" id="SSF52540">
    <property type="entry name" value="P-loop containing nucleoside triphosphate hydrolases"/>
    <property type="match status" value="1"/>
</dbReference>
<dbReference type="InterPro" id="IPR014001">
    <property type="entry name" value="Helicase_ATP-bd"/>
</dbReference>
<evidence type="ECO:0000256" key="4">
    <source>
        <dbReference type="ARBA" id="ARBA00023125"/>
    </source>
</evidence>
<evidence type="ECO:0000259" key="10">
    <source>
        <dbReference type="PROSITE" id="PS51192"/>
    </source>
</evidence>
<evidence type="ECO:0000313" key="12">
    <source>
        <dbReference type="EMBL" id="TCD62749.1"/>
    </source>
</evidence>
<accession>A0A4R0RE14</accession>
<organism evidence="12 13">
    <name type="scientific">Steccherinum ochraceum</name>
    <dbReference type="NCBI Taxonomy" id="92696"/>
    <lineage>
        <taxon>Eukaryota</taxon>
        <taxon>Fungi</taxon>
        <taxon>Dikarya</taxon>
        <taxon>Basidiomycota</taxon>
        <taxon>Agaricomycotina</taxon>
        <taxon>Agaricomycetes</taxon>
        <taxon>Polyporales</taxon>
        <taxon>Steccherinaceae</taxon>
        <taxon>Steccherinum</taxon>
    </lineage>
</organism>
<name>A0A4R0RE14_9APHY</name>
<comment type="similarity">
    <text evidence="1">Belongs to the helicase family. RecQ subfamily.</text>
</comment>